<evidence type="ECO:0000313" key="6">
    <source>
        <dbReference type="Proteomes" id="UP001341840"/>
    </source>
</evidence>
<dbReference type="PANTHER" id="PTHR47990">
    <property type="entry name" value="2-OXOGLUTARATE (2OG) AND FE(II)-DEPENDENT OXYGENASE SUPERFAMILY PROTEIN-RELATED"/>
    <property type="match status" value="1"/>
</dbReference>
<evidence type="ECO:0000256" key="3">
    <source>
        <dbReference type="RuleBase" id="RU003682"/>
    </source>
</evidence>
<dbReference type="InterPro" id="IPR044861">
    <property type="entry name" value="IPNS-like_FE2OG_OXY"/>
</dbReference>
<gene>
    <name evidence="5" type="ORF">PIB30_057482</name>
</gene>
<dbReference type="Pfam" id="PF03171">
    <property type="entry name" value="2OG-FeII_Oxy"/>
    <property type="match status" value="1"/>
</dbReference>
<feature type="domain" description="Fe2OG dioxygenase" evidence="4">
    <location>
        <begin position="172"/>
        <end position="273"/>
    </location>
</feature>
<proteinExistence type="inferred from homology"/>
<accession>A0ABU6UIE7</accession>
<reference evidence="5 6" key="1">
    <citation type="journal article" date="2023" name="Plants (Basel)">
        <title>Bridging the Gap: Combining Genomics and Transcriptomics Approaches to Understand Stylosanthes scabra, an Orphan Legume from the Brazilian Caatinga.</title>
        <authorList>
            <person name="Ferreira-Neto J.R.C."/>
            <person name="da Silva M.D."/>
            <person name="Binneck E."/>
            <person name="de Melo N.F."/>
            <person name="da Silva R.H."/>
            <person name="de Melo A.L.T.M."/>
            <person name="Pandolfi V."/>
            <person name="Bustamante F.O."/>
            <person name="Brasileiro-Vidal A.C."/>
            <person name="Benko-Iseppon A.M."/>
        </authorList>
    </citation>
    <scope>NUCLEOTIDE SEQUENCE [LARGE SCALE GENOMIC DNA]</scope>
    <source>
        <tissue evidence="5">Leaves</tissue>
    </source>
</reference>
<comment type="caution">
    <text evidence="5">The sequence shown here is derived from an EMBL/GenBank/DDBJ whole genome shotgun (WGS) entry which is preliminary data.</text>
</comment>
<name>A0ABU6UIE7_9FABA</name>
<keyword evidence="2 3" id="KW-0408">Iron</keyword>
<organism evidence="5 6">
    <name type="scientific">Stylosanthes scabra</name>
    <dbReference type="NCBI Taxonomy" id="79078"/>
    <lineage>
        <taxon>Eukaryota</taxon>
        <taxon>Viridiplantae</taxon>
        <taxon>Streptophyta</taxon>
        <taxon>Embryophyta</taxon>
        <taxon>Tracheophyta</taxon>
        <taxon>Spermatophyta</taxon>
        <taxon>Magnoliopsida</taxon>
        <taxon>eudicotyledons</taxon>
        <taxon>Gunneridae</taxon>
        <taxon>Pentapetalae</taxon>
        <taxon>rosids</taxon>
        <taxon>fabids</taxon>
        <taxon>Fabales</taxon>
        <taxon>Fabaceae</taxon>
        <taxon>Papilionoideae</taxon>
        <taxon>50 kb inversion clade</taxon>
        <taxon>dalbergioids sensu lato</taxon>
        <taxon>Dalbergieae</taxon>
        <taxon>Pterocarpus clade</taxon>
        <taxon>Stylosanthes</taxon>
    </lineage>
</organism>
<dbReference type="InterPro" id="IPR050231">
    <property type="entry name" value="Iron_ascorbate_oxido_reductase"/>
</dbReference>
<evidence type="ECO:0000313" key="5">
    <source>
        <dbReference type="EMBL" id="MED6161085.1"/>
    </source>
</evidence>
<comment type="similarity">
    <text evidence="3">Belongs to the iron/ascorbate-dependent oxidoreductase family.</text>
</comment>
<protein>
    <recommendedName>
        <fullName evidence="4">Fe2OG dioxygenase domain-containing protein</fullName>
    </recommendedName>
</protein>
<dbReference type="PROSITE" id="PS51471">
    <property type="entry name" value="FE2OG_OXY"/>
    <property type="match status" value="1"/>
</dbReference>
<dbReference type="InterPro" id="IPR026992">
    <property type="entry name" value="DIOX_N"/>
</dbReference>
<evidence type="ECO:0000259" key="4">
    <source>
        <dbReference type="PROSITE" id="PS51471"/>
    </source>
</evidence>
<dbReference type="InterPro" id="IPR027443">
    <property type="entry name" value="IPNS-like_sf"/>
</dbReference>
<keyword evidence="3" id="KW-0560">Oxidoreductase</keyword>
<dbReference type="Gene3D" id="2.60.120.330">
    <property type="entry name" value="B-lactam Antibiotic, Isopenicillin N Synthase, Chain"/>
    <property type="match status" value="1"/>
</dbReference>
<dbReference type="Pfam" id="PF14226">
    <property type="entry name" value="DIOX_N"/>
    <property type="match status" value="1"/>
</dbReference>
<keyword evidence="1 3" id="KW-0479">Metal-binding</keyword>
<sequence length="324" mass="37821">MNYEEYYPSNYSQQVPIINFSDENLKPGTSNWDSACQVIKGALEDHGCFYALCYKVPMELYNKVFGLMEELFDLPLETKMQKTSDKPYHGYYGSYSTVPLYESLGISDDPLNMESVQDFTKLMWPQEGYDHFSETLNEYAKLVVELDHVTKRMVCDGYGLEQRHYHDLIESTSYMLRSFKYALPKKDESNVGLMAHKDTSFFTILHQNNVTGLQVRLKNGEWFDIDPSPFMFLILAGESFQVWSNDRIKACEHRVIINNKKKQRFSMGLFSVGTTIQPHEELVDDEEHPRHYKAFDFYDYLKFIGTKEALESNCRIKTFCGIHD</sequence>
<evidence type="ECO:0000256" key="2">
    <source>
        <dbReference type="ARBA" id="ARBA00023004"/>
    </source>
</evidence>
<evidence type="ECO:0000256" key="1">
    <source>
        <dbReference type="ARBA" id="ARBA00022723"/>
    </source>
</evidence>
<dbReference type="Proteomes" id="UP001341840">
    <property type="component" value="Unassembled WGS sequence"/>
</dbReference>
<dbReference type="InterPro" id="IPR005123">
    <property type="entry name" value="Oxoglu/Fe-dep_dioxygenase_dom"/>
</dbReference>
<keyword evidence="6" id="KW-1185">Reference proteome</keyword>
<dbReference type="EMBL" id="JASCZI010121300">
    <property type="protein sequence ID" value="MED6161085.1"/>
    <property type="molecule type" value="Genomic_DNA"/>
</dbReference>
<dbReference type="SUPFAM" id="SSF51197">
    <property type="entry name" value="Clavaminate synthase-like"/>
    <property type="match status" value="1"/>
</dbReference>